<feature type="binding site" evidence="3">
    <location>
        <position position="179"/>
    </location>
    <ligand>
        <name>Cu cation</name>
        <dbReference type="ChEBI" id="CHEBI:23378"/>
    </ligand>
</feature>
<evidence type="ECO:0000259" key="6">
    <source>
        <dbReference type="PROSITE" id="PS51352"/>
    </source>
</evidence>
<proteinExistence type="inferred from homology"/>
<feature type="transmembrane region" description="Helical" evidence="5">
    <location>
        <begin position="6"/>
        <end position="26"/>
    </location>
</feature>
<keyword evidence="5" id="KW-0812">Transmembrane</keyword>
<dbReference type="PANTHER" id="PTHR12151:SF25">
    <property type="entry name" value="LINALOOL DEHYDRATASE_ISOMERASE DOMAIN-CONTAINING PROTEIN"/>
    <property type="match status" value="1"/>
</dbReference>
<evidence type="ECO:0000256" key="4">
    <source>
        <dbReference type="PIRSR" id="PIRSR603782-2"/>
    </source>
</evidence>
<feature type="domain" description="Thioredoxin" evidence="6">
    <location>
        <begin position="52"/>
        <end position="216"/>
    </location>
</feature>
<feature type="binding site" evidence="3">
    <location>
        <position position="90"/>
    </location>
    <ligand>
        <name>Cu cation</name>
        <dbReference type="ChEBI" id="CHEBI:23378"/>
    </ligand>
</feature>
<organism evidence="7 8">
    <name type="scientific">Adhaeribacter soli</name>
    <dbReference type="NCBI Taxonomy" id="2607655"/>
    <lineage>
        <taxon>Bacteria</taxon>
        <taxon>Pseudomonadati</taxon>
        <taxon>Bacteroidota</taxon>
        <taxon>Cytophagia</taxon>
        <taxon>Cytophagales</taxon>
        <taxon>Hymenobacteraceae</taxon>
        <taxon>Adhaeribacter</taxon>
    </lineage>
</organism>
<feature type="disulfide bond" description="Redox-active" evidence="4">
    <location>
        <begin position="90"/>
        <end position="94"/>
    </location>
</feature>
<dbReference type="GO" id="GO:0046872">
    <property type="term" value="F:metal ion binding"/>
    <property type="evidence" value="ECO:0007669"/>
    <property type="project" value="UniProtKB-KW"/>
</dbReference>
<dbReference type="Pfam" id="PF02630">
    <property type="entry name" value="SCO1-SenC"/>
    <property type="match status" value="1"/>
</dbReference>
<gene>
    <name evidence="7" type="ORF">F0P94_16215</name>
</gene>
<dbReference type="AlphaFoldDB" id="A0A5N1IKA5"/>
<evidence type="ECO:0000313" key="8">
    <source>
        <dbReference type="Proteomes" id="UP000326570"/>
    </source>
</evidence>
<evidence type="ECO:0000256" key="3">
    <source>
        <dbReference type="PIRSR" id="PIRSR603782-1"/>
    </source>
</evidence>
<dbReference type="Gene3D" id="3.40.30.10">
    <property type="entry name" value="Glutaredoxin"/>
    <property type="match status" value="1"/>
</dbReference>
<dbReference type="PANTHER" id="PTHR12151">
    <property type="entry name" value="ELECTRON TRANSPORT PROTIN SCO1/SENC FAMILY MEMBER"/>
    <property type="match status" value="1"/>
</dbReference>
<dbReference type="EMBL" id="VTWT01000010">
    <property type="protein sequence ID" value="KAA9325968.1"/>
    <property type="molecule type" value="Genomic_DNA"/>
</dbReference>
<dbReference type="InterPro" id="IPR013766">
    <property type="entry name" value="Thioredoxin_domain"/>
</dbReference>
<dbReference type="Proteomes" id="UP000326570">
    <property type="component" value="Unassembled WGS sequence"/>
</dbReference>
<dbReference type="CDD" id="cd02968">
    <property type="entry name" value="SCO"/>
    <property type="match status" value="1"/>
</dbReference>
<dbReference type="InterPro" id="IPR036249">
    <property type="entry name" value="Thioredoxin-like_sf"/>
</dbReference>
<keyword evidence="3" id="KW-0479">Metal-binding</keyword>
<comment type="caution">
    <text evidence="7">The sequence shown here is derived from an EMBL/GenBank/DDBJ whole genome shotgun (WGS) entry which is preliminary data.</text>
</comment>
<sequence>MNPKKVLLLGILLIVPALVFLFLKGFGTNHYNLRYYYPELDDTYEVVMQDGDTVFRKVPDFSLISQEGKTVTQRDLDNTVYVANFIFTSCQGICKQMSSQMTRVQEKFRQDPSVKIVSYSVDPTRDSVQVLQQYADRYNADPKQWIFLTGAKKEIYELAQHGYLLPVQESADGTVDFVHSEKFILVDREKHVRGIYDGTSQKDVDRLLTEIEILQYGYKQNEK</sequence>
<name>A0A5N1IKA5_9BACT</name>
<dbReference type="InterPro" id="IPR003782">
    <property type="entry name" value="SCO1/SenC"/>
</dbReference>
<evidence type="ECO:0000256" key="1">
    <source>
        <dbReference type="ARBA" id="ARBA00010996"/>
    </source>
</evidence>
<evidence type="ECO:0000256" key="5">
    <source>
        <dbReference type="SAM" id="Phobius"/>
    </source>
</evidence>
<accession>A0A5N1IKA5</accession>
<dbReference type="PROSITE" id="PS51352">
    <property type="entry name" value="THIOREDOXIN_2"/>
    <property type="match status" value="1"/>
</dbReference>
<keyword evidence="5" id="KW-1133">Transmembrane helix</keyword>
<dbReference type="RefSeq" id="WP_150904964.1">
    <property type="nucleotide sequence ID" value="NZ_VTWT01000010.1"/>
</dbReference>
<keyword evidence="4" id="KW-1015">Disulfide bond</keyword>
<keyword evidence="5" id="KW-0472">Membrane</keyword>
<evidence type="ECO:0000256" key="2">
    <source>
        <dbReference type="ARBA" id="ARBA00023008"/>
    </source>
</evidence>
<dbReference type="SUPFAM" id="SSF52833">
    <property type="entry name" value="Thioredoxin-like"/>
    <property type="match status" value="1"/>
</dbReference>
<keyword evidence="2 3" id="KW-0186">Copper</keyword>
<comment type="similarity">
    <text evidence="1">Belongs to the SCO1/2 family.</text>
</comment>
<feature type="binding site" evidence="3">
    <location>
        <position position="94"/>
    </location>
    <ligand>
        <name>Cu cation</name>
        <dbReference type="ChEBI" id="CHEBI:23378"/>
    </ligand>
</feature>
<keyword evidence="8" id="KW-1185">Reference proteome</keyword>
<reference evidence="7 8" key="1">
    <citation type="submission" date="2019-09" db="EMBL/GenBank/DDBJ databases">
        <title>Genome sequence of Adhaeribacter sp. M2.</title>
        <authorList>
            <person name="Srinivasan S."/>
        </authorList>
    </citation>
    <scope>NUCLEOTIDE SEQUENCE [LARGE SCALE GENOMIC DNA]</scope>
    <source>
        <strain evidence="7 8">M2</strain>
    </source>
</reference>
<evidence type="ECO:0000313" key="7">
    <source>
        <dbReference type="EMBL" id="KAA9325968.1"/>
    </source>
</evidence>
<protein>
    <submittedName>
        <fullName evidence="7">SCO family protein</fullName>
    </submittedName>
</protein>